<comment type="caution">
    <text evidence="3">The sequence shown here is derived from an EMBL/GenBank/DDBJ whole genome shotgun (WGS) entry which is preliminary data.</text>
</comment>
<dbReference type="SMART" id="SM00034">
    <property type="entry name" value="CLECT"/>
    <property type="match status" value="1"/>
</dbReference>
<feature type="signal peptide" evidence="1">
    <location>
        <begin position="1"/>
        <end position="21"/>
    </location>
</feature>
<dbReference type="SUPFAM" id="SSF56436">
    <property type="entry name" value="C-type lectin-like"/>
    <property type="match status" value="1"/>
</dbReference>
<evidence type="ECO:0000256" key="1">
    <source>
        <dbReference type="SAM" id="SignalP"/>
    </source>
</evidence>
<evidence type="ECO:0000313" key="3">
    <source>
        <dbReference type="EMBL" id="KAK0423468.1"/>
    </source>
</evidence>
<dbReference type="AlphaFoldDB" id="A0AA39M7D8"/>
<evidence type="ECO:0000259" key="2">
    <source>
        <dbReference type="SMART" id="SM00034"/>
    </source>
</evidence>
<dbReference type="Proteomes" id="UP001175271">
    <property type="component" value="Unassembled WGS sequence"/>
</dbReference>
<dbReference type="CDD" id="cd00037">
    <property type="entry name" value="CLECT"/>
    <property type="match status" value="1"/>
</dbReference>
<gene>
    <name evidence="3" type="ORF">QR680_008157</name>
</gene>
<protein>
    <recommendedName>
        <fullName evidence="2">C-type lectin domain-containing protein</fullName>
    </recommendedName>
</protein>
<dbReference type="EMBL" id="JAUCMV010000001">
    <property type="protein sequence ID" value="KAK0423468.1"/>
    <property type="molecule type" value="Genomic_DNA"/>
</dbReference>
<keyword evidence="4" id="KW-1185">Reference proteome</keyword>
<dbReference type="InterPro" id="IPR016187">
    <property type="entry name" value="CTDL_fold"/>
</dbReference>
<reference evidence="3" key="1">
    <citation type="submission" date="2023-06" db="EMBL/GenBank/DDBJ databases">
        <title>Genomic analysis of the entomopathogenic nematode Steinernema hermaphroditum.</title>
        <authorList>
            <person name="Schwarz E.M."/>
            <person name="Heppert J.K."/>
            <person name="Baniya A."/>
            <person name="Schwartz H.T."/>
            <person name="Tan C.-H."/>
            <person name="Antoshechkin I."/>
            <person name="Sternberg P.W."/>
            <person name="Goodrich-Blair H."/>
            <person name="Dillman A.R."/>
        </authorList>
    </citation>
    <scope>NUCLEOTIDE SEQUENCE</scope>
    <source>
        <strain evidence="3">PS9179</strain>
        <tissue evidence="3">Whole animal</tissue>
    </source>
</reference>
<keyword evidence="1" id="KW-0732">Signal</keyword>
<dbReference type="InterPro" id="IPR016186">
    <property type="entry name" value="C-type_lectin-like/link_sf"/>
</dbReference>
<accession>A0AA39M7D8</accession>
<dbReference type="Gene3D" id="3.10.100.10">
    <property type="entry name" value="Mannose-Binding Protein A, subunit A"/>
    <property type="match status" value="1"/>
</dbReference>
<sequence length="962" mass="104687">MCGCWIGRLLYLGILLSVAVALQIRYSLSPHGLIATSKGNKAIVANKSECMLHAFRENKIAFSVETVADGMRCVVLDGLVGFEQGSEKIETYLLDNSTQNDNQCMDPSKIDVRKFVAFEKCELEPEMCDKLRKLSEHCKTKADIPSCIVAPTCPQGQKSINGAKECCYAIKQKDGKEVCCPKNTFPGKSADGDELCCPQRATCCPGGTVVSGTHEGRVTCCSKGQTFQKVLNGKDLCCPSGQAVLDGSSSCCWAIKDKGRDVCCPKNTFPGKYGGKEVCCPEKDTCCAPGYEVGGADGNKAVCCLNGQKKVNGAKKCCYVMKQKDGKEVCCPKNTFPGKGENGDELCCPQKGTCCPGGTVVSDIFEGRATCCPKGQKFIKVRNGADWCCPAERAINFKGKRSCCEEYYPAKHGSDEVCCPVKGSCCPEDQEVGGLHGQWAVCCPKGEYLADVLDGIVYCCPKGKIISKIHYGEYACCPNGTEFKGMQNQRPVCCPKSMTRAEGTAICCPQGFTYYWGFRKCLAFVPLDNIPVQNQTQINDHCKRYHGEPVKIENNEQNGIIQRLSPTAVIGLQIPEGKAWSKGGFRWVSDGSKPSYTNFVPGEPNNLIGISAPAQGPEYFVRLNGLGQWLDVNGTPAWLGLRGILLLVHATDSLRLRYSLTPHELIARKRDVKGVVAGKLQCALTAFQEDKIAFLIEDGQICVLLDGLKGFQEKSGPNRETYLLDTNTQNDRCGDPPKFDVAQLLSQSDDCGKHKILCEKMKELHTICEKLNDPDCISELFMDESISEDSTCCRPSGGDSSNEEKCPVESRGKYSNGTSFCCPDGKIFGETDGLPTCCPRGQNFQKKEDDRDMCCPKDTELKGVFDGKPVCCPSSMAHISGTSQCCPGNCTYKESFQQCLGVVNLSPLPTTQKELNQFCRDEGAEPVKIQNAAQNQDVASMATNPMIGLHIPEGVAWAKDNF</sequence>
<feature type="domain" description="C-type lectin" evidence="2">
    <location>
        <begin position="508"/>
        <end position="642"/>
    </location>
</feature>
<organism evidence="3 4">
    <name type="scientific">Steinernema hermaphroditum</name>
    <dbReference type="NCBI Taxonomy" id="289476"/>
    <lineage>
        <taxon>Eukaryota</taxon>
        <taxon>Metazoa</taxon>
        <taxon>Ecdysozoa</taxon>
        <taxon>Nematoda</taxon>
        <taxon>Chromadorea</taxon>
        <taxon>Rhabditida</taxon>
        <taxon>Tylenchina</taxon>
        <taxon>Panagrolaimomorpha</taxon>
        <taxon>Strongyloidoidea</taxon>
        <taxon>Steinernematidae</taxon>
        <taxon>Steinernema</taxon>
    </lineage>
</organism>
<name>A0AA39M7D8_9BILA</name>
<dbReference type="InterPro" id="IPR001304">
    <property type="entry name" value="C-type_lectin-like"/>
</dbReference>
<feature type="chain" id="PRO_5041406976" description="C-type lectin domain-containing protein" evidence="1">
    <location>
        <begin position="22"/>
        <end position="962"/>
    </location>
</feature>
<evidence type="ECO:0000313" key="4">
    <source>
        <dbReference type="Proteomes" id="UP001175271"/>
    </source>
</evidence>
<proteinExistence type="predicted"/>